<sequence length="72" mass="8328">MDKETYKALLKKANLTNKKLAELLGTHHQTVNNWTARGYPYWLESWLNNYIKAKTLDSVKDVICTDKKAGDE</sequence>
<dbReference type="OrthoDB" id="5325244at2"/>
<feature type="domain" description="HTH cro/C1-type" evidence="1">
    <location>
        <begin position="7"/>
        <end position="34"/>
    </location>
</feature>
<dbReference type="Proteomes" id="UP000199227">
    <property type="component" value="Unassembled WGS sequence"/>
</dbReference>
<dbReference type="CDD" id="cd00093">
    <property type="entry name" value="HTH_XRE"/>
    <property type="match status" value="1"/>
</dbReference>
<gene>
    <name evidence="2" type="ORF">SAMN05216234_10343</name>
</gene>
<dbReference type="InterPro" id="IPR001387">
    <property type="entry name" value="Cro/C1-type_HTH"/>
</dbReference>
<dbReference type="RefSeq" id="WP_092910426.1">
    <property type="nucleotide sequence ID" value="NZ_FOXB01000003.1"/>
</dbReference>
<protein>
    <recommendedName>
        <fullName evidence="1">HTH cro/C1-type domain-containing protein</fullName>
    </recommendedName>
</protein>
<evidence type="ECO:0000313" key="3">
    <source>
        <dbReference type="Proteomes" id="UP000199227"/>
    </source>
</evidence>
<reference evidence="2 3" key="1">
    <citation type="submission" date="2016-10" db="EMBL/GenBank/DDBJ databases">
        <authorList>
            <person name="de Groot N.N."/>
        </authorList>
    </citation>
    <scope>NUCLEOTIDE SEQUENCE [LARGE SCALE GENOMIC DNA]</scope>
    <source>
        <strain evidence="2 3">EP1-55-1</strain>
    </source>
</reference>
<dbReference type="STRING" id="223786.SAMN05216234_10343"/>
<proteinExistence type="predicted"/>
<organism evidence="2 3">
    <name type="scientific">Hydrogenimonas thermophila</name>
    <dbReference type="NCBI Taxonomy" id="223786"/>
    <lineage>
        <taxon>Bacteria</taxon>
        <taxon>Pseudomonadati</taxon>
        <taxon>Campylobacterota</taxon>
        <taxon>Epsilonproteobacteria</taxon>
        <taxon>Campylobacterales</taxon>
        <taxon>Hydrogenimonadaceae</taxon>
        <taxon>Hydrogenimonas</taxon>
    </lineage>
</organism>
<evidence type="ECO:0000259" key="1">
    <source>
        <dbReference type="Pfam" id="PF01381"/>
    </source>
</evidence>
<dbReference type="Gene3D" id="1.10.260.40">
    <property type="entry name" value="lambda repressor-like DNA-binding domains"/>
    <property type="match status" value="1"/>
</dbReference>
<name>A0A1I5LI04_9BACT</name>
<accession>A0A1I5LI04</accession>
<keyword evidence="3" id="KW-1185">Reference proteome</keyword>
<dbReference type="Pfam" id="PF01381">
    <property type="entry name" value="HTH_3"/>
    <property type="match status" value="1"/>
</dbReference>
<dbReference type="InterPro" id="IPR010982">
    <property type="entry name" value="Lambda_DNA-bd_dom_sf"/>
</dbReference>
<dbReference type="GO" id="GO:0003677">
    <property type="term" value="F:DNA binding"/>
    <property type="evidence" value="ECO:0007669"/>
    <property type="project" value="InterPro"/>
</dbReference>
<evidence type="ECO:0000313" key="2">
    <source>
        <dbReference type="EMBL" id="SFO96999.1"/>
    </source>
</evidence>
<dbReference type="AlphaFoldDB" id="A0A1I5LI04"/>
<dbReference type="EMBL" id="FOXB01000003">
    <property type="protein sequence ID" value="SFO96999.1"/>
    <property type="molecule type" value="Genomic_DNA"/>
</dbReference>